<organism evidence="1 2">
    <name type="scientific">Rhodococcus sacchari</name>
    <dbReference type="NCBI Taxonomy" id="2962047"/>
    <lineage>
        <taxon>Bacteria</taxon>
        <taxon>Bacillati</taxon>
        <taxon>Actinomycetota</taxon>
        <taxon>Actinomycetes</taxon>
        <taxon>Mycobacteriales</taxon>
        <taxon>Nocardiaceae</taxon>
        <taxon>Rhodococcus</taxon>
    </lineage>
</organism>
<proteinExistence type="predicted"/>
<dbReference type="EMBL" id="CP107551">
    <property type="protein sequence ID" value="UYP18328.1"/>
    <property type="molecule type" value="Genomic_DNA"/>
</dbReference>
<name>A0ACD4DF72_9NOCA</name>
<evidence type="ECO:0000313" key="2">
    <source>
        <dbReference type="Proteomes" id="UP001156484"/>
    </source>
</evidence>
<evidence type="ECO:0000313" key="1">
    <source>
        <dbReference type="EMBL" id="UYP18328.1"/>
    </source>
</evidence>
<dbReference type="Proteomes" id="UP001156484">
    <property type="component" value="Chromosome"/>
</dbReference>
<reference evidence="1" key="1">
    <citation type="submission" date="2022-10" db="EMBL/GenBank/DDBJ databases">
        <title>Rhodococcus ferula Z13 complete genome.</title>
        <authorList>
            <person name="Long X."/>
            <person name="Zang M."/>
        </authorList>
    </citation>
    <scope>NUCLEOTIDE SEQUENCE</scope>
    <source>
        <strain evidence="1">Z13</strain>
    </source>
</reference>
<gene>
    <name evidence="1" type="ORF">OED52_16940</name>
</gene>
<sequence>MTTPEQTQKRRKVRAILASGLVLGVGAAVTLAAWNDSVWGSSTFGTGDSQWNLQGFTPAENAWEDFVQEGDAATMTFLPDNDALVPQEPVFSVFGLHEQYGNLGATIGLEKGNITGSTDLADEIDITATLVSGATTATPAACDATTTGDVLFSGPLSSALASAADAITLAPEGYAWVCFKAELSEDAAGDLALQDQQVTATWVFNGQSS</sequence>
<accession>A0ACD4DF72</accession>
<protein>
    <submittedName>
        <fullName evidence="1">SipW-dependent-type signal peptide-containing protein</fullName>
    </submittedName>
</protein>
<keyword evidence="2" id="KW-1185">Reference proteome</keyword>